<dbReference type="InterPro" id="IPR036259">
    <property type="entry name" value="MFS_trans_sf"/>
</dbReference>
<evidence type="ECO:0000256" key="5">
    <source>
        <dbReference type="SAM" id="MobiDB-lite"/>
    </source>
</evidence>
<dbReference type="PANTHER" id="PTHR23502:SF34">
    <property type="entry name" value="PROTEIN HOL1"/>
    <property type="match status" value="1"/>
</dbReference>
<feature type="transmembrane region" description="Helical" evidence="6">
    <location>
        <begin position="324"/>
        <end position="344"/>
    </location>
</feature>
<gene>
    <name evidence="8" type="ORF">GNLVRS02_ARAD1D28314g</name>
</gene>
<reference evidence="8" key="1">
    <citation type="submission" date="2014-02" db="EMBL/GenBank/DDBJ databases">
        <authorList>
            <person name="Genoscope - CEA"/>
        </authorList>
    </citation>
    <scope>NUCLEOTIDE SEQUENCE</scope>
    <source>
        <strain evidence="8">LS3</strain>
    </source>
</reference>
<sequence>MEDSLRQQLENDEYVPGTEHILADEERLIATYGEVKRHNNVILIPQPSNSKRDPLNWSVWQKSWQFALLMLITGLTAATSNDAGAAQNQMNADLGISWGSMNTAAGVLFVGIGYFTLLLSPTAFLYGRKIGYIVCIVLGLFGSLWFARIQNTQDSIWNQLLVGASEACAEAQVQLSLSDMFFHHQLGGVLGTYILATSAGTFLGPLVAGYVSGDISWRWVGWIGVIASGVTLFLVIFTMSETSFDRKNQTMMVSPSASSSTDATAHDDLDDEKKTDDDDCQEMGTTFSASSTPPVWKRYWTSVQIITPAPNLKGWGFKQYLNRLWLTLRVFLFPAVLYSGLQWGSQDAWLSFYMTTQDEQWSSDPYNYSDAAVAIMNVPTLIGAFIGCVYGGIYSDHFVMVMAKRNGGIKEPEMRLWLMMLTAVISPVGMFLFGIGTAKEWPWPVPYVGLGFIGFGWGCAGDLSMAYLMDAYPAMVLEGMVGVSVINNTIGCIFTFVCSLWLDSQGPLRTYVAIGVLDFFFMMLTIPMIYYGKTCRIKTKKLYYNFLQARDGM</sequence>
<feature type="transmembrane region" description="Helical" evidence="6">
    <location>
        <begin position="104"/>
        <end position="124"/>
    </location>
</feature>
<accession>A0A060TG70</accession>
<feature type="compositionally biased region" description="Basic and acidic residues" evidence="5">
    <location>
        <begin position="264"/>
        <end position="276"/>
    </location>
</feature>
<feature type="transmembrane region" description="Helical" evidence="6">
    <location>
        <begin position="416"/>
        <end position="435"/>
    </location>
</feature>
<feature type="transmembrane region" description="Helical" evidence="6">
    <location>
        <begin position="371"/>
        <end position="395"/>
    </location>
</feature>
<protein>
    <submittedName>
        <fullName evidence="8">ARAD1D28314p</fullName>
    </submittedName>
</protein>
<keyword evidence="4 6" id="KW-0472">Membrane</keyword>
<dbReference type="SUPFAM" id="SSF103473">
    <property type="entry name" value="MFS general substrate transporter"/>
    <property type="match status" value="1"/>
</dbReference>
<feature type="transmembrane region" description="Helical" evidence="6">
    <location>
        <begin position="447"/>
        <end position="468"/>
    </location>
</feature>
<feature type="transmembrane region" description="Helical" evidence="6">
    <location>
        <begin position="480"/>
        <end position="502"/>
    </location>
</feature>
<dbReference type="EMBL" id="HG937694">
    <property type="protein sequence ID" value="CDP38156.1"/>
    <property type="molecule type" value="Genomic_DNA"/>
</dbReference>
<feature type="transmembrane region" description="Helical" evidence="6">
    <location>
        <begin position="219"/>
        <end position="239"/>
    </location>
</feature>
<dbReference type="PROSITE" id="PS50850">
    <property type="entry name" value="MFS"/>
    <property type="match status" value="1"/>
</dbReference>
<evidence type="ECO:0000256" key="4">
    <source>
        <dbReference type="ARBA" id="ARBA00023136"/>
    </source>
</evidence>
<dbReference type="InterPro" id="IPR020846">
    <property type="entry name" value="MFS_dom"/>
</dbReference>
<organism evidence="8">
    <name type="scientific">Blastobotrys adeninivorans</name>
    <name type="common">Yeast</name>
    <name type="synonym">Arxula adeninivorans</name>
    <dbReference type="NCBI Taxonomy" id="409370"/>
    <lineage>
        <taxon>Eukaryota</taxon>
        <taxon>Fungi</taxon>
        <taxon>Dikarya</taxon>
        <taxon>Ascomycota</taxon>
        <taxon>Saccharomycotina</taxon>
        <taxon>Dipodascomycetes</taxon>
        <taxon>Dipodascales</taxon>
        <taxon>Trichomonascaceae</taxon>
        <taxon>Blastobotrys</taxon>
    </lineage>
</organism>
<evidence type="ECO:0000256" key="6">
    <source>
        <dbReference type="SAM" id="Phobius"/>
    </source>
</evidence>
<feature type="domain" description="Major facilitator superfamily (MFS) profile" evidence="7">
    <location>
        <begin position="62"/>
        <end position="530"/>
    </location>
</feature>
<keyword evidence="3 6" id="KW-1133">Transmembrane helix</keyword>
<comment type="subcellular location">
    <subcellularLocation>
        <location evidence="1">Membrane</location>
        <topology evidence="1">Multi-pass membrane protein</topology>
    </subcellularLocation>
</comment>
<dbReference type="GO" id="GO:0005886">
    <property type="term" value="C:plasma membrane"/>
    <property type="evidence" value="ECO:0007669"/>
    <property type="project" value="TreeGrafter"/>
</dbReference>
<dbReference type="Gene3D" id="1.20.1250.20">
    <property type="entry name" value="MFS general substrate transporter like domains"/>
    <property type="match status" value="1"/>
</dbReference>
<feature type="region of interest" description="Disordered" evidence="5">
    <location>
        <begin position="252"/>
        <end position="289"/>
    </location>
</feature>
<evidence type="ECO:0000256" key="2">
    <source>
        <dbReference type="ARBA" id="ARBA00022692"/>
    </source>
</evidence>
<evidence type="ECO:0000256" key="1">
    <source>
        <dbReference type="ARBA" id="ARBA00004141"/>
    </source>
</evidence>
<feature type="transmembrane region" description="Helical" evidence="6">
    <location>
        <begin position="508"/>
        <end position="531"/>
    </location>
</feature>
<dbReference type="FunFam" id="1.20.1250.20:FF:000224">
    <property type="entry name" value="MFS transporter, putative"/>
    <property type="match status" value="1"/>
</dbReference>
<dbReference type="PANTHER" id="PTHR23502">
    <property type="entry name" value="MAJOR FACILITATOR SUPERFAMILY"/>
    <property type="match status" value="1"/>
</dbReference>
<evidence type="ECO:0000259" key="7">
    <source>
        <dbReference type="PROSITE" id="PS50850"/>
    </source>
</evidence>
<feature type="transmembrane region" description="Helical" evidence="6">
    <location>
        <begin position="130"/>
        <end position="147"/>
    </location>
</feature>
<feature type="transmembrane region" description="Helical" evidence="6">
    <location>
        <begin position="186"/>
        <end position="207"/>
    </location>
</feature>
<keyword evidence="2 6" id="KW-0812">Transmembrane</keyword>
<dbReference type="Pfam" id="PF07690">
    <property type="entry name" value="MFS_1"/>
    <property type="match status" value="1"/>
</dbReference>
<dbReference type="GO" id="GO:0000324">
    <property type="term" value="C:fungal-type vacuole"/>
    <property type="evidence" value="ECO:0007669"/>
    <property type="project" value="TreeGrafter"/>
</dbReference>
<feature type="compositionally biased region" description="Low complexity" evidence="5">
    <location>
        <begin position="254"/>
        <end position="263"/>
    </location>
</feature>
<name>A0A060TG70_BLAAD</name>
<evidence type="ECO:0000313" key="8">
    <source>
        <dbReference type="EMBL" id="CDP38156.1"/>
    </source>
</evidence>
<proteinExistence type="predicted"/>
<dbReference type="GO" id="GO:0022857">
    <property type="term" value="F:transmembrane transporter activity"/>
    <property type="evidence" value="ECO:0007669"/>
    <property type="project" value="InterPro"/>
</dbReference>
<reference evidence="8" key="2">
    <citation type="submission" date="2014-06" db="EMBL/GenBank/DDBJ databases">
        <title>The complete genome of Blastobotrys (Arxula) adeninivorans LS3 - a yeast of biotechnological interest.</title>
        <authorList>
            <person name="Kunze G."/>
            <person name="Gaillardin C."/>
            <person name="Czernicka M."/>
            <person name="Durrens P."/>
            <person name="Martin T."/>
            <person name="Boer E."/>
            <person name="Gabaldon T."/>
            <person name="Cruz J."/>
            <person name="Talla E."/>
            <person name="Marck C."/>
            <person name="Goffeau A."/>
            <person name="Barbe V."/>
            <person name="Baret P."/>
            <person name="Baronian K."/>
            <person name="Beier S."/>
            <person name="Bleykasten C."/>
            <person name="Bode R."/>
            <person name="Casaregola S."/>
            <person name="Despons L."/>
            <person name="Fairhead C."/>
            <person name="Giersberg M."/>
            <person name="Gierski P."/>
            <person name="Hahnel U."/>
            <person name="Hartmann A."/>
            <person name="Jankowska D."/>
            <person name="Jubin C."/>
            <person name="Jung P."/>
            <person name="Lafontaine I."/>
            <person name="Leh-Louis V."/>
            <person name="Lemaire M."/>
            <person name="Marcet-Houben M."/>
            <person name="Mascher M."/>
            <person name="Morel G."/>
            <person name="Richard G.-F."/>
            <person name="Riechen J."/>
            <person name="Sacerdot C."/>
            <person name="Sarkar A."/>
            <person name="Savel G."/>
            <person name="Schacherer J."/>
            <person name="Sherman D."/>
            <person name="Straub M.-L."/>
            <person name="Stein N."/>
            <person name="Thierry A."/>
            <person name="Trautwein-Schult A."/>
            <person name="Westhof E."/>
            <person name="Worch S."/>
            <person name="Dujon B."/>
            <person name="Souciet J.-L."/>
            <person name="Wincker P."/>
            <person name="Scholz U."/>
            <person name="Neuveglise N."/>
        </authorList>
    </citation>
    <scope>NUCLEOTIDE SEQUENCE</scope>
    <source>
        <strain evidence="8">LS3</strain>
    </source>
</reference>
<evidence type="ECO:0000256" key="3">
    <source>
        <dbReference type="ARBA" id="ARBA00022989"/>
    </source>
</evidence>
<dbReference type="AlphaFoldDB" id="A0A060TG70"/>
<dbReference type="InterPro" id="IPR011701">
    <property type="entry name" value="MFS"/>
</dbReference>
<dbReference type="PhylomeDB" id="A0A060TG70"/>